<protein>
    <submittedName>
        <fullName evidence="2">Uncharacterized protein</fullName>
    </submittedName>
</protein>
<dbReference type="Proteomes" id="UP000324800">
    <property type="component" value="Unassembled WGS sequence"/>
</dbReference>
<evidence type="ECO:0000256" key="1">
    <source>
        <dbReference type="SAM" id="Phobius"/>
    </source>
</evidence>
<proteinExistence type="predicted"/>
<sequence>MGWVKTTSSIRGWGDLKSTHLFRRFQNWVGQNHPIYSGILKEQDNRFMEWEKYLSVRYTVQQRVKNYYILRIIILFGLMLGATPKRMNQGLGQQRIQKNKKKLVVPGI</sequence>
<comment type="caution">
    <text evidence="2">The sequence shown here is derived from an EMBL/GenBank/DDBJ whole genome shotgun (WGS) entry which is preliminary data.</text>
</comment>
<gene>
    <name evidence="2" type="ORF">EZS28_031269</name>
</gene>
<keyword evidence="1" id="KW-0812">Transmembrane</keyword>
<keyword evidence="1" id="KW-0472">Membrane</keyword>
<name>A0A5J4USK6_9EUKA</name>
<evidence type="ECO:0000313" key="3">
    <source>
        <dbReference type="Proteomes" id="UP000324800"/>
    </source>
</evidence>
<reference evidence="2 3" key="1">
    <citation type="submission" date="2019-03" db="EMBL/GenBank/DDBJ databases">
        <title>Single cell metagenomics reveals metabolic interactions within the superorganism composed of flagellate Streblomastix strix and complex community of Bacteroidetes bacteria on its surface.</title>
        <authorList>
            <person name="Treitli S.C."/>
            <person name="Kolisko M."/>
            <person name="Husnik F."/>
            <person name="Keeling P."/>
            <person name="Hampl V."/>
        </authorList>
    </citation>
    <scope>NUCLEOTIDE SEQUENCE [LARGE SCALE GENOMIC DNA]</scope>
    <source>
        <strain evidence="2">ST1C</strain>
    </source>
</reference>
<evidence type="ECO:0000313" key="2">
    <source>
        <dbReference type="EMBL" id="KAA6373204.1"/>
    </source>
</evidence>
<feature type="transmembrane region" description="Helical" evidence="1">
    <location>
        <begin position="67"/>
        <end position="83"/>
    </location>
</feature>
<dbReference type="EMBL" id="SNRW01012937">
    <property type="protein sequence ID" value="KAA6373204.1"/>
    <property type="molecule type" value="Genomic_DNA"/>
</dbReference>
<organism evidence="2 3">
    <name type="scientific">Streblomastix strix</name>
    <dbReference type="NCBI Taxonomy" id="222440"/>
    <lineage>
        <taxon>Eukaryota</taxon>
        <taxon>Metamonada</taxon>
        <taxon>Preaxostyla</taxon>
        <taxon>Oxymonadida</taxon>
        <taxon>Streblomastigidae</taxon>
        <taxon>Streblomastix</taxon>
    </lineage>
</organism>
<keyword evidence="1" id="KW-1133">Transmembrane helix</keyword>
<accession>A0A5J4USK6</accession>
<dbReference type="AlphaFoldDB" id="A0A5J4USK6"/>